<gene>
    <name evidence="2" type="ordered locus">NT01EI_1183</name>
</gene>
<reference evidence="2 3" key="2">
    <citation type="journal article" date="2012" name="J. Bacteriol.">
        <title>Genome Sequence of Edwardsiella ictaluri 93-146, a Strain Associated with a Natural Channel Catfish Outbreak of Enteric Septicemia of Catfish.</title>
        <authorList>
            <person name="Williams M.L."/>
            <person name="Gillaspy A.F."/>
            <person name="Dyer D.W."/>
            <person name="Thune R.L."/>
            <person name="Waldbieser G.C."/>
            <person name="Schuster S.C."/>
            <person name="Gipson J."/>
            <person name="Zaitshik J."/>
            <person name="Landry C."/>
            <person name="Banes M.M."/>
            <person name="Lawrence M.L."/>
        </authorList>
    </citation>
    <scope>NUCLEOTIDE SEQUENCE [LARGE SCALE GENOMIC DNA]</scope>
    <source>
        <strain evidence="2 3">93-146</strain>
    </source>
</reference>
<feature type="region of interest" description="Disordered" evidence="1">
    <location>
        <begin position="1"/>
        <end position="24"/>
    </location>
</feature>
<dbReference type="Proteomes" id="UP000001485">
    <property type="component" value="Chromosome"/>
</dbReference>
<dbReference type="EMBL" id="CP001600">
    <property type="protein sequence ID" value="ACR68391.1"/>
    <property type="molecule type" value="Genomic_DNA"/>
</dbReference>
<dbReference type="AlphaFoldDB" id="C5BHP7"/>
<evidence type="ECO:0000256" key="1">
    <source>
        <dbReference type="SAM" id="MobiDB-lite"/>
    </source>
</evidence>
<evidence type="ECO:0000313" key="2">
    <source>
        <dbReference type="EMBL" id="ACR68391.1"/>
    </source>
</evidence>
<proteinExistence type="predicted"/>
<dbReference type="HOGENOM" id="CLU_3215517_0_0_6"/>
<name>C5BHP7_EDWI9</name>
<accession>C5BHP7</accession>
<dbReference type="KEGG" id="eic:NT01EI_1183"/>
<evidence type="ECO:0000313" key="3">
    <source>
        <dbReference type="Proteomes" id="UP000001485"/>
    </source>
</evidence>
<organism evidence="2 3">
    <name type="scientific">Edwardsiella ictaluri (strain 93-146)</name>
    <dbReference type="NCBI Taxonomy" id="634503"/>
    <lineage>
        <taxon>Bacteria</taxon>
        <taxon>Pseudomonadati</taxon>
        <taxon>Pseudomonadota</taxon>
        <taxon>Gammaproteobacteria</taxon>
        <taxon>Enterobacterales</taxon>
        <taxon>Hafniaceae</taxon>
        <taxon>Edwardsiella</taxon>
    </lineage>
</organism>
<reference evidence="3" key="1">
    <citation type="submission" date="2009-03" db="EMBL/GenBank/DDBJ databases">
        <title>Complete genome sequence of Edwardsiella ictaluri 93-146.</title>
        <authorList>
            <person name="Williams M.L."/>
            <person name="Gillaspy A.F."/>
            <person name="Dyer D.W."/>
            <person name="Thune R.L."/>
            <person name="Waldbieser G.C."/>
            <person name="Schuster S.C."/>
            <person name="Gipson J."/>
            <person name="Zaitshik J."/>
            <person name="Landry C."/>
            <person name="Lawrence M.L."/>
        </authorList>
    </citation>
    <scope>NUCLEOTIDE SEQUENCE [LARGE SCALE GENOMIC DNA]</scope>
    <source>
        <strain evidence="3">93-146</strain>
    </source>
</reference>
<protein>
    <submittedName>
        <fullName evidence="2">Uncharacterized protein</fullName>
    </submittedName>
</protein>
<sequence>MAGGGYGGQYTRRGKRAPTRWPPRLGGSLFFHKSVIKMTHNCSG</sequence>